<keyword evidence="2" id="KW-1185">Reference proteome</keyword>
<comment type="caution">
    <text evidence="1">The sequence shown here is derived from an EMBL/GenBank/DDBJ whole genome shotgun (WGS) entry which is preliminary data.</text>
</comment>
<protein>
    <submittedName>
        <fullName evidence="1">Uncharacterized protein</fullName>
    </submittedName>
</protein>
<organism evidence="1 2">
    <name type="scientific">Euplotes crassus</name>
    <dbReference type="NCBI Taxonomy" id="5936"/>
    <lineage>
        <taxon>Eukaryota</taxon>
        <taxon>Sar</taxon>
        <taxon>Alveolata</taxon>
        <taxon>Ciliophora</taxon>
        <taxon>Intramacronucleata</taxon>
        <taxon>Spirotrichea</taxon>
        <taxon>Hypotrichia</taxon>
        <taxon>Euplotida</taxon>
        <taxon>Euplotidae</taxon>
        <taxon>Moneuplotes</taxon>
    </lineage>
</organism>
<dbReference type="AlphaFoldDB" id="A0AAD1UER9"/>
<accession>A0AAD1UER9</accession>
<gene>
    <name evidence="1" type="ORF">ECRASSUSDP1_LOCUS8774</name>
</gene>
<reference evidence="1" key="1">
    <citation type="submission" date="2023-07" db="EMBL/GenBank/DDBJ databases">
        <authorList>
            <consortium name="AG Swart"/>
            <person name="Singh M."/>
            <person name="Singh A."/>
            <person name="Seah K."/>
            <person name="Emmerich C."/>
        </authorList>
    </citation>
    <scope>NUCLEOTIDE SEQUENCE</scope>
    <source>
        <strain evidence="1">DP1</strain>
    </source>
</reference>
<dbReference type="EMBL" id="CAMPGE010008596">
    <property type="protein sequence ID" value="CAI2367487.1"/>
    <property type="molecule type" value="Genomic_DNA"/>
</dbReference>
<sequence>MDCSLFVPDHYQPDPKLLRLKPEGNKFFRYKPGGSKLRSMNNSPTQEKNCLEEISTKKRYLRSQRKTSVENHHLLSMKKARKAMKKKILDKRLKAVLGENSDIQQEPLALKGVTPHNPAKNKLGSEASMASITPICPKVQVIEKLNKKAFQNKNHHNSMAYFDPSKGSKKDLGLNSPTVPLIKQRNEKCAQNNSVTQSRGTSPMNFDPVIKNSSIDLYHESLYETSQYPIGKLNIIACDSLPDIVVKKGLGLPKIKIRSDRLNKLYKLIEEKAKGDKIIKLGEPICKPPMWNSKVIGNKIAKNY</sequence>
<proteinExistence type="predicted"/>
<evidence type="ECO:0000313" key="2">
    <source>
        <dbReference type="Proteomes" id="UP001295684"/>
    </source>
</evidence>
<dbReference type="Proteomes" id="UP001295684">
    <property type="component" value="Unassembled WGS sequence"/>
</dbReference>
<name>A0AAD1UER9_EUPCR</name>
<evidence type="ECO:0000313" key="1">
    <source>
        <dbReference type="EMBL" id="CAI2367487.1"/>
    </source>
</evidence>